<dbReference type="EMBL" id="OX596086">
    <property type="protein sequence ID" value="CAM9914876.1"/>
    <property type="molecule type" value="Genomic_DNA"/>
</dbReference>
<reference evidence="1" key="2">
    <citation type="submission" date="2025-03" db="EMBL/GenBank/DDBJ databases">
        <authorList>
            <consortium name="ELIXIR-Norway"/>
            <consortium name="Elixir Norway"/>
        </authorList>
    </citation>
    <scope>NUCLEOTIDE SEQUENCE</scope>
</reference>
<organism evidence="1 2">
    <name type="scientific">Rangifer tarandus platyrhynchus</name>
    <name type="common">Svalbard reindeer</name>
    <dbReference type="NCBI Taxonomy" id="3082113"/>
    <lineage>
        <taxon>Eukaryota</taxon>
        <taxon>Metazoa</taxon>
        <taxon>Chordata</taxon>
        <taxon>Craniata</taxon>
        <taxon>Vertebrata</taxon>
        <taxon>Euteleostomi</taxon>
        <taxon>Mammalia</taxon>
        <taxon>Eutheria</taxon>
        <taxon>Laurasiatheria</taxon>
        <taxon>Artiodactyla</taxon>
        <taxon>Ruminantia</taxon>
        <taxon>Pecora</taxon>
        <taxon>Cervidae</taxon>
        <taxon>Odocoileinae</taxon>
        <taxon>Rangifer</taxon>
    </lineage>
</organism>
<evidence type="ECO:0000313" key="1">
    <source>
        <dbReference type="EMBL" id="CAM9914876.1"/>
    </source>
</evidence>
<proteinExistence type="predicted"/>
<gene>
    <name evidence="1" type="ORF">MRATA1EN22A_LOCUS9293</name>
</gene>
<reference evidence="1" key="1">
    <citation type="submission" date="2023-05" db="EMBL/GenBank/DDBJ databases">
        <authorList>
            <consortium name="ELIXIR-Norway"/>
        </authorList>
    </citation>
    <scope>NUCLEOTIDE SEQUENCE</scope>
</reference>
<evidence type="ECO:0000313" key="2">
    <source>
        <dbReference type="Proteomes" id="UP001162501"/>
    </source>
</evidence>
<protein>
    <submittedName>
        <fullName evidence="1">Uncharacterized protein</fullName>
    </submittedName>
</protein>
<accession>A0AC59YRF6</accession>
<dbReference type="Proteomes" id="UP001162501">
    <property type="component" value="Chromosome 2"/>
</dbReference>
<sequence>MFSSADFRQPAALIGQLLRSSAVREEGLRGGALLEGSARLGSSGGSNEQGERALAGAARGGPRLLSGLWRPRRQRRSVLH</sequence>
<name>A0AC59YRF6_RANTA</name>